<dbReference type="AlphaFoldDB" id="A0A8T0F952"/>
<dbReference type="Gene3D" id="3.10.20.90">
    <property type="entry name" value="Phosphatidylinositol 3-kinase Catalytic Subunit, Chain A, domain 1"/>
    <property type="match status" value="1"/>
</dbReference>
<sequence length="184" mass="21461">MTVKTLYRFVDEKFQEGEVFLEVICDYKIICMTFSENDTILEVKEKIAEVARRSENSKMILPDCQRLYKDSRRMSNRRTLASYGINPITSSQMEPKTISLKFKRCAFMKVLECYIIWDDFFTYESHTEDPIRQWFEASPEVPWSLSHHSQEATREVPGGESGNPRKPHHTSTAADCMKPWSTTA</sequence>
<dbReference type="PROSITE" id="PS50053">
    <property type="entry name" value="UBIQUITIN_2"/>
    <property type="match status" value="1"/>
</dbReference>
<keyword evidence="4" id="KW-1185">Reference proteome</keyword>
<proteinExistence type="predicted"/>
<dbReference type="SUPFAM" id="SSF54236">
    <property type="entry name" value="Ubiquitin-like"/>
    <property type="match status" value="1"/>
</dbReference>
<dbReference type="InterPro" id="IPR000626">
    <property type="entry name" value="Ubiquitin-like_dom"/>
</dbReference>
<dbReference type="InterPro" id="IPR029071">
    <property type="entry name" value="Ubiquitin-like_domsf"/>
</dbReference>
<organism evidence="3 4">
    <name type="scientific">Argiope bruennichi</name>
    <name type="common">Wasp spider</name>
    <name type="synonym">Aranea bruennichi</name>
    <dbReference type="NCBI Taxonomy" id="94029"/>
    <lineage>
        <taxon>Eukaryota</taxon>
        <taxon>Metazoa</taxon>
        <taxon>Ecdysozoa</taxon>
        <taxon>Arthropoda</taxon>
        <taxon>Chelicerata</taxon>
        <taxon>Arachnida</taxon>
        <taxon>Araneae</taxon>
        <taxon>Araneomorphae</taxon>
        <taxon>Entelegynae</taxon>
        <taxon>Araneoidea</taxon>
        <taxon>Araneidae</taxon>
        <taxon>Argiope</taxon>
    </lineage>
</organism>
<protein>
    <recommendedName>
        <fullName evidence="2">Ubiquitin-like domain-containing protein</fullName>
    </recommendedName>
</protein>
<comment type="caution">
    <text evidence="3">The sequence shown here is derived from an EMBL/GenBank/DDBJ whole genome shotgun (WGS) entry which is preliminary data.</text>
</comment>
<evidence type="ECO:0000259" key="2">
    <source>
        <dbReference type="PROSITE" id="PS50053"/>
    </source>
</evidence>
<feature type="domain" description="Ubiquitin-like" evidence="2">
    <location>
        <begin position="17"/>
        <end position="87"/>
    </location>
</feature>
<name>A0A8T0F952_ARGBR</name>
<reference evidence="3" key="2">
    <citation type="submission" date="2020-06" db="EMBL/GenBank/DDBJ databases">
        <authorList>
            <person name="Sheffer M."/>
        </authorList>
    </citation>
    <scope>NUCLEOTIDE SEQUENCE</scope>
</reference>
<accession>A0A8T0F952</accession>
<dbReference type="Pfam" id="PF00240">
    <property type="entry name" value="ubiquitin"/>
    <property type="match status" value="1"/>
</dbReference>
<dbReference type="EMBL" id="JABXBU010000030">
    <property type="protein sequence ID" value="KAF8785920.1"/>
    <property type="molecule type" value="Genomic_DNA"/>
</dbReference>
<gene>
    <name evidence="3" type="ORF">HNY73_011408</name>
</gene>
<reference evidence="3" key="1">
    <citation type="journal article" date="2020" name="bioRxiv">
        <title>Chromosome-level reference genome of the European wasp spider Argiope bruennichi: a resource for studies on range expansion and evolutionary adaptation.</title>
        <authorList>
            <person name="Sheffer M.M."/>
            <person name="Hoppe A."/>
            <person name="Krehenwinkel H."/>
            <person name="Uhl G."/>
            <person name="Kuss A.W."/>
            <person name="Jensen L."/>
            <person name="Jensen C."/>
            <person name="Gillespie R.G."/>
            <person name="Hoff K.J."/>
            <person name="Prost S."/>
        </authorList>
    </citation>
    <scope>NUCLEOTIDE SEQUENCE</scope>
</reference>
<dbReference type="Proteomes" id="UP000807504">
    <property type="component" value="Unassembled WGS sequence"/>
</dbReference>
<evidence type="ECO:0000256" key="1">
    <source>
        <dbReference type="SAM" id="MobiDB-lite"/>
    </source>
</evidence>
<evidence type="ECO:0000313" key="3">
    <source>
        <dbReference type="EMBL" id="KAF8785920.1"/>
    </source>
</evidence>
<evidence type="ECO:0000313" key="4">
    <source>
        <dbReference type="Proteomes" id="UP000807504"/>
    </source>
</evidence>
<feature type="region of interest" description="Disordered" evidence="1">
    <location>
        <begin position="146"/>
        <end position="184"/>
    </location>
</feature>